<name>A0ACC2XKH2_9TREE</name>
<protein>
    <submittedName>
        <fullName evidence="1">Uncharacterized protein</fullName>
    </submittedName>
</protein>
<keyword evidence="2" id="KW-1185">Reference proteome</keyword>
<reference evidence="1" key="1">
    <citation type="submission" date="2023-04" db="EMBL/GenBank/DDBJ databases">
        <title>Draft Genome sequencing of Naganishia species isolated from polar environments using Oxford Nanopore Technology.</title>
        <authorList>
            <person name="Leo P."/>
            <person name="Venkateswaran K."/>
        </authorList>
    </citation>
    <scope>NUCLEOTIDE SEQUENCE</scope>
    <source>
        <strain evidence="1">DBVPG 5303</strain>
    </source>
</reference>
<dbReference type="Proteomes" id="UP001234202">
    <property type="component" value="Unassembled WGS sequence"/>
</dbReference>
<proteinExistence type="predicted"/>
<comment type="caution">
    <text evidence="1">The sequence shown here is derived from an EMBL/GenBank/DDBJ whole genome shotgun (WGS) entry which is preliminary data.</text>
</comment>
<gene>
    <name evidence="1" type="ORF">QFC24_003551</name>
</gene>
<accession>A0ACC2XKH2</accession>
<evidence type="ECO:0000313" key="2">
    <source>
        <dbReference type="Proteomes" id="UP001234202"/>
    </source>
</evidence>
<organism evidence="1 2">
    <name type="scientific">Naganishia onofrii</name>
    <dbReference type="NCBI Taxonomy" id="1851511"/>
    <lineage>
        <taxon>Eukaryota</taxon>
        <taxon>Fungi</taxon>
        <taxon>Dikarya</taxon>
        <taxon>Basidiomycota</taxon>
        <taxon>Agaricomycotina</taxon>
        <taxon>Tremellomycetes</taxon>
        <taxon>Filobasidiales</taxon>
        <taxon>Filobasidiaceae</taxon>
        <taxon>Naganishia</taxon>
    </lineage>
</organism>
<dbReference type="EMBL" id="JASBWV010000011">
    <property type="protein sequence ID" value="KAJ9123777.1"/>
    <property type="molecule type" value="Genomic_DNA"/>
</dbReference>
<evidence type="ECO:0000313" key="1">
    <source>
        <dbReference type="EMBL" id="KAJ9123777.1"/>
    </source>
</evidence>
<sequence>MSEPAVRQTSTTNHAPSSSKLRQRNRILSAQNDSSHPQIDEILAQKENASDVHVSNGSRSQAKISPKPEVKDVSTSRPTSPLMPIVRSLEKLGEKVPSLPKMPGMPDIKLPASSIEVK</sequence>